<dbReference type="Gene3D" id="3.40.50.980">
    <property type="match status" value="1"/>
</dbReference>
<dbReference type="InterPro" id="IPR000873">
    <property type="entry name" value="AMP-dep_synth/lig_dom"/>
</dbReference>
<dbReference type="AlphaFoldDB" id="A0A498Q5D7"/>
<dbReference type="EC" id="6.2.1.26" evidence="2"/>
<organism evidence="2 3">
    <name type="scientific">Mycobacterium attenuatum</name>
    <dbReference type="NCBI Taxonomy" id="2341086"/>
    <lineage>
        <taxon>Bacteria</taxon>
        <taxon>Bacillati</taxon>
        <taxon>Actinomycetota</taxon>
        <taxon>Actinomycetes</taxon>
        <taxon>Mycobacteriales</taxon>
        <taxon>Mycobacteriaceae</taxon>
        <taxon>Mycobacterium</taxon>
    </lineage>
</organism>
<dbReference type="Proteomes" id="UP000273307">
    <property type="component" value="Unassembled WGS sequence"/>
</dbReference>
<evidence type="ECO:0000313" key="2">
    <source>
        <dbReference type="EMBL" id="VBA40916.1"/>
    </source>
</evidence>
<name>A0A498Q5D7_9MYCO</name>
<accession>A0A498Q5D7</accession>
<keyword evidence="3" id="KW-1185">Reference proteome</keyword>
<feature type="domain" description="AMP-dependent synthetase/ligase" evidence="1">
    <location>
        <begin position="1"/>
        <end position="74"/>
    </location>
</feature>
<dbReference type="GO" id="GO:0008756">
    <property type="term" value="F:o-succinylbenzoate-CoA ligase activity"/>
    <property type="evidence" value="ECO:0007669"/>
    <property type="project" value="UniProtKB-EC"/>
</dbReference>
<gene>
    <name evidence="2" type="primary">menE_1</name>
    <name evidence="2" type="ORF">LAUMK136_03766</name>
</gene>
<dbReference type="Pfam" id="PF00501">
    <property type="entry name" value="AMP-binding"/>
    <property type="match status" value="1"/>
</dbReference>
<protein>
    <submittedName>
        <fullName evidence="2">2-succinylbenzoate--CoA ligase</fullName>
        <ecNumber evidence="2">6.2.1.26</ecNumber>
    </submittedName>
</protein>
<keyword evidence="2" id="KW-0436">Ligase</keyword>
<proteinExistence type="predicted"/>
<dbReference type="EMBL" id="UPHP01000102">
    <property type="protein sequence ID" value="VBA40916.1"/>
    <property type="molecule type" value="Genomic_DNA"/>
</dbReference>
<reference evidence="2 3" key="1">
    <citation type="submission" date="2018-09" db="EMBL/GenBank/DDBJ databases">
        <authorList>
            <person name="Tagini F."/>
        </authorList>
    </citation>
    <scope>NUCLEOTIDE SEQUENCE [LARGE SCALE GENOMIC DNA]</scope>
    <source>
        <strain evidence="2 3">MK136</strain>
    </source>
</reference>
<dbReference type="SUPFAM" id="SSF56801">
    <property type="entry name" value="Acetyl-CoA synthetase-like"/>
    <property type="match status" value="1"/>
</dbReference>
<evidence type="ECO:0000259" key="1">
    <source>
        <dbReference type="Pfam" id="PF00501"/>
    </source>
</evidence>
<sequence>MLTHDNHLWNAINTLVGHRLHEGARTVTLAPMYHIGGLGVHTLPLLYLDGTVTLLPAFELAETLAAMARERVTV</sequence>
<evidence type="ECO:0000313" key="3">
    <source>
        <dbReference type="Proteomes" id="UP000273307"/>
    </source>
</evidence>